<dbReference type="EMBL" id="CAJJDO010000010">
    <property type="protein sequence ID" value="CAD8141259.1"/>
    <property type="molecule type" value="Genomic_DNA"/>
</dbReference>
<dbReference type="Pfam" id="PF00400">
    <property type="entry name" value="WD40"/>
    <property type="match status" value="3"/>
</dbReference>
<protein>
    <recommendedName>
        <fullName evidence="4">WD40-repeat-containing domain</fullName>
    </recommendedName>
</protein>
<dbReference type="PANTHER" id="PTHR19920:SF0">
    <property type="entry name" value="CYTOSOLIC IRON-SULFUR PROTEIN ASSEMBLY PROTEIN CIAO1-RELATED"/>
    <property type="match status" value="1"/>
</dbReference>
<dbReference type="Proteomes" id="UP000689195">
    <property type="component" value="Unassembled WGS sequence"/>
</dbReference>
<reference evidence="2" key="1">
    <citation type="submission" date="2021-01" db="EMBL/GenBank/DDBJ databases">
        <authorList>
            <consortium name="Genoscope - CEA"/>
            <person name="William W."/>
        </authorList>
    </citation>
    <scope>NUCLEOTIDE SEQUENCE</scope>
</reference>
<dbReference type="PROSITE" id="PS50082">
    <property type="entry name" value="WD_REPEATS_2"/>
    <property type="match status" value="1"/>
</dbReference>
<name>A0A8S1SPH7_9CILI</name>
<organism evidence="2 3">
    <name type="scientific">Paramecium pentaurelia</name>
    <dbReference type="NCBI Taxonomy" id="43138"/>
    <lineage>
        <taxon>Eukaryota</taxon>
        <taxon>Sar</taxon>
        <taxon>Alveolata</taxon>
        <taxon>Ciliophora</taxon>
        <taxon>Intramacronucleata</taxon>
        <taxon>Oligohymenophorea</taxon>
        <taxon>Peniculida</taxon>
        <taxon>Parameciidae</taxon>
        <taxon>Paramecium</taxon>
    </lineage>
</organism>
<evidence type="ECO:0000256" key="1">
    <source>
        <dbReference type="PROSITE-ProRule" id="PRU00221"/>
    </source>
</evidence>
<evidence type="ECO:0000313" key="2">
    <source>
        <dbReference type="EMBL" id="CAD8141259.1"/>
    </source>
</evidence>
<dbReference type="AlphaFoldDB" id="A0A8S1SPH7"/>
<feature type="repeat" description="WD" evidence="1">
    <location>
        <begin position="218"/>
        <end position="250"/>
    </location>
</feature>
<sequence length="437" mass="50951">MNRESIAAELQNKVDECLQGFQQYLDSSFNRIDAFLDQLPLVPQAPIPQNTLKIIPPLPQLSLPSIHTIANQVIQEVKPIINLYIQKQIKYNQQVTLLQIQEQQKQQNIIINNDYQLNSKPFTYNLLQDNSIKQGELCLAIAINKDNSMVLATCDKQIKVFEFKQEQLKQTQLLSEHSSNVRTLNFMKKQSQFISSGGGQIIIWSMNPNSQWICSQKLNEHTTYINSLVMNNNEDVIISGSDDKTIKFWQKQQQWVCSQTITDHTNDVCGLSLNDQQNRVISCGKDKLILIIERAALDQKWNVIQKISVEVYGYRLYFINDNEFTFQPEGKEQMYVYEMNGTNKQYSKKKEIAVQSGYNGCHYHFPQQYIKKKCLLVNKNGYNVNLIRKNLNSDFITQQSIQFGHEYIFGQMSEDGEYLMTWDRKSQEIQIRKYHQE</sequence>
<comment type="caution">
    <text evidence="2">The sequence shown here is derived from an EMBL/GenBank/DDBJ whole genome shotgun (WGS) entry which is preliminary data.</text>
</comment>
<dbReference type="GO" id="GO:0097361">
    <property type="term" value="C:cytosolic [4Fe-4S] assembly targeting complex"/>
    <property type="evidence" value="ECO:0007669"/>
    <property type="project" value="TreeGrafter"/>
</dbReference>
<dbReference type="SMART" id="SM00320">
    <property type="entry name" value="WD40"/>
    <property type="match status" value="4"/>
</dbReference>
<dbReference type="InterPro" id="IPR001680">
    <property type="entry name" value="WD40_rpt"/>
</dbReference>
<dbReference type="GO" id="GO:0016226">
    <property type="term" value="P:iron-sulfur cluster assembly"/>
    <property type="evidence" value="ECO:0007669"/>
    <property type="project" value="TreeGrafter"/>
</dbReference>
<gene>
    <name evidence="2" type="ORF">PPENT_87.1.T0100021</name>
</gene>
<keyword evidence="3" id="KW-1185">Reference proteome</keyword>
<accession>A0A8S1SPH7</accession>
<dbReference type="PROSITE" id="PS50294">
    <property type="entry name" value="WD_REPEATS_REGION"/>
    <property type="match status" value="1"/>
</dbReference>
<evidence type="ECO:0008006" key="4">
    <source>
        <dbReference type="Google" id="ProtNLM"/>
    </source>
</evidence>
<proteinExistence type="predicted"/>
<dbReference type="PANTHER" id="PTHR19920">
    <property type="entry name" value="WD40 PROTEIN CIAO1"/>
    <property type="match status" value="1"/>
</dbReference>
<evidence type="ECO:0000313" key="3">
    <source>
        <dbReference type="Proteomes" id="UP000689195"/>
    </source>
</evidence>
<keyword evidence="1" id="KW-0853">WD repeat</keyword>